<dbReference type="Proteomes" id="UP001221898">
    <property type="component" value="Unassembled WGS sequence"/>
</dbReference>
<reference evidence="1" key="1">
    <citation type="journal article" date="2023" name="Science">
        <title>Genome structures resolve the early diversification of teleost fishes.</title>
        <authorList>
            <person name="Parey E."/>
            <person name="Louis A."/>
            <person name="Montfort J."/>
            <person name="Bouchez O."/>
            <person name="Roques C."/>
            <person name="Iampietro C."/>
            <person name="Lluch J."/>
            <person name="Castinel A."/>
            <person name="Donnadieu C."/>
            <person name="Desvignes T."/>
            <person name="Floi Bucao C."/>
            <person name="Jouanno E."/>
            <person name="Wen M."/>
            <person name="Mejri S."/>
            <person name="Dirks R."/>
            <person name="Jansen H."/>
            <person name="Henkel C."/>
            <person name="Chen W.J."/>
            <person name="Zahm M."/>
            <person name="Cabau C."/>
            <person name="Klopp C."/>
            <person name="Thompson A.W."/>
            <person name="Robinson-Rechavi M."/>
            <person name="Braasch I."/>
            <person name="Lecointre G."/>
            <person name="Bobe J."/>
            <person name="Postlethwait J.H."/>
            <person name="Berthelot C."/>
            <person name="Roest Crollius H."/>
            <person name="Guiguen Y."/>
        </authorList>
    </citation>
    <scope>NUCLEOTIDE SEQUENCE</scope>
    <source>
        <strain evidence="1">NC1722</strain>
    </source>
</reference>
<dbReference type="EMBL" id="JAINUG010000403">
    <property type="protein sequence ID" value="KAJ8372390.1"/>
    <property type="molecule type" value="Genomic_DNA"/>
</dbReference>
<proteinExistence type="predicted"/>
<name>A0AAD7RA78_9TELE</name>
<evidence type="ECO:0000313" key="1">
    <source>
        <dbReference type="EMBL" id="KAJ8372390.1"/>
    </source>
</evidence>
<sequence length="133" mass="14494">MLDGVWNWVTQVQMNAQAMLADIFEDSGAASAHQVVQSTIVRRWVNPWEGDKCRTRSTLTWSKCLSGTENSANVALAGFQQEMEVLDGEVEAKELTMKGAVLPIFGVELAAEKGEQLPDAVNQLLMNGANSIV</sequence>
<evidence type="ECO:0000313" key="2">
    <source>
        <dbReference type="Proteomes" id="UP001221898"/>
    </source>
</evidence>
<gene>
    <name evidence="1" type="ORF">AAFF_G00289650</name>
</gene>
<dbReference type="AlphaFoldDB" id="A0AAD7RA78"/>
<keyword evidence="2" id="KW-1185">Reference proteome</keyword>
<accession>A0AAD7RA78</accession>
<protein>
    <submittedName>
        <fullName evidence="1">Uncharacterized protein</fullName>
    </submittedName>
</protein>
<organism evidence="1 2">
    <name type="scientific">Aldrovandia affinis</name>
    <dbReference type="NCBI Taxonomy" id="143900"/>
    <lineage>
        <taxon>Eukaryota</taxon>
        <taxon>Metazoa</taxon>
        <taxon>Chordata</taxon>
        <taxon>Craniata</taxon>
        <taxon>Vertebrata</taxon>
        <taxon>Euteleostomi</taxon>
        <taxon>Actinopterygii</taxon>
        <taxon>Neopterygii</taxon>
        <taxon>Teleostei</taxon>
        <taxon>Notacanthiformes</taxon>
        <taxon>Halosauridae</taxon>
        <taxon>Aldrovandia</taxon>
    </lineage>
</organism>
<comment type="caution">
    <text evidence="1">The sequence shown here is derived from an EMBL/GenBank/DDBJ whole genome shotgun (WGS) entry which is preliminary data.</text>
</comment>